<evidence type="ECO:0000313" key="3">
    <source>
        <dbReference type="EMBL" id="CAG8767675.1"/>
    </source>
</evidence>
<sequence length="397" mass="44978">MSTLDNPSNISFVSVPLAEFFKRYEIYVTCTISIYFYDSIININDIWTWYSRKQWIISDLVCLILDNLRKFYNSPILLVSLFLFAGTTSILHVANIFGFGNFVEGNDGNCYLQKGGLLYLAIISSFQTINVLFILTYDDYLSRFINVTPTLILTSLCAQRLIIARTNKKGNNNNLTPPLSFKSPTSIIQNNGSIIINSMLEPPISFSRDRSIASTNSFVGIPISPPTPMMISDYGTSLATYFNNYTLTSLESSRQNSNYSNSNSPPKFFNNNNNSRLQVVQPISRPNSRESKRSTSTILQSIFRNNGSNNSISYENHSRRSNIGRSQGRVTESNDFYYFRYSEANGFDDDVFLFPAIPPQNPSISDNKLQKPVIYKGLIYTMKACLEKNGIQVKLEF</sequence>
<keyword evidence="2" id="KW-0812">Transmembrane</keyword>
<accession>A0ABN7VG27</accession>
<protein>
    <submittedName>
        <fullName evidence="3">44857_t:CDS:1</fullName>
    </submittedName>
</protein>
<evidence type="ECO:0000256" key="1">
    <source>
        <dbReference type="SAM" id="MobiDB-lite"/>
    </source>
</evidence>
<keyword evidence="2" id="KW-1133">Transmembrane helix</keyword>
<evidence type="ECO:0000256" key="2">
    <source>
        <dbReference type="SAM" id="Phobius"/>
    </source>
</evidence>
<dbReference type="EMBL" id="CAJVQB010014317">
    <property type="protein sequence ID" value="CAG8767675.1"/>
    <property type="molecule type" value="Genomic_DNA"/>
</dbReference>
<reference evidence="3 4" key="1">
    <citation type="submission" date="2021-06" db="EMBL/GenBank/DDBJ databases">
        <authorList>
            <person name="Kallberg Y."/>
            <person name="Tangrot J."/>
            <person name="Rosling A."/>
        </authorList>
    </citation>
    <scope>NUCLEOTIDE SEQUENCE [LARGE SCALE GENOMIC DNA]</scope>
    <source>
        <strain evidence="3 4">120-4 pot B 10/14</strain>
    </source>
</reference>
<keyword evidence="2" id="KW-0472">Membrane</keyword>
<feature type="non-terminal residue" evidence="3">
    <location>
        <position position="397"/>
    </location>
</feature>
<feature type="transmembrane region" description="Helical" evidence="2">
    <location>
        <begin position="76"/>
        <end position="97"/>
    </location>
</feature>
<feature type="transmembrane region" description="Helical" evidence="2">
    <location>
        <begin position="117"/>
        <end position="137"/>
    </location>
</feature>
<feature type="region of interest" description="Disordered" evidence="1">
    <location>
        <begin position="254"/>
        <end position="273"/>
    </location>
</feature>
<organism evidence="3 4">
    <name type="scientific">Gigaspora margarita</name>
    <dbReference type="NCBI Taxonomy" id="4874"/>
    <lineage>
        <taxon>Eukaryota</taxon>
        <taxon>Fungi</taxon>
        <taxon>Fungi incertae sedis</taxon>
        <taxon>Mucoromycota</taxon>
        <taxon>Glomeromycotina</taxon>
        <taxon>Glomeromycetes</taxon>
        <taxon>Diversisporales</taxon>
        <taxon>Gigasporaceae</taxon>
        <taxon>Gigaspora</taxon>
    </lineage>
</organism>
<feature type="transmembrane region" description="Helical" evidence="2">
    <location>
        <begin position="144"/>
        <end position="163"/>
    </location>
</feature>
<gene>
    <name evidence="3" type="ORF">GMARGA_LOCUS18175</name>
</gene>
<keyword evidence="4" id="KW-1185">Reference proteome</keyword>
<dbReference type="Proteomes" id="UP000789901">
    <property type="component" value="Unassembled WGS sequence"/>
</dbReference>
<name>A0ABN7VG27_GIGMA</name>
<evidence type="ECO:0000313" key="4">
    <source>
        <dbReference type="Proteomes" id="UP000789901"/>
    </source>
</evidence>
<proteinExistence type="predicted"/>
<comment type="caution">
    <text evidence="3">The sequence shown here is derived from an EMBL/GenBank/DDBJ whole genome shotgun (WGS) entry which is preliminary data.</text>
</comment>